<name>A0A2G5SWF6_9PELO</name>
<dbReference type="AlphaFoldDB" id="A0A2G5SWF6"/>
<dbReference type="OrthoDB" id="10284490at2759"/>
<reference evidence="2" key="1">
    <citation type="submission" date="2017-10" db="EMBL/GenBank/DDBJ databases">
        <title>Rapid genome shrinkage in a self-fertile nematode reveals novel sperm competition proteins.</title>
        <authorList>
            <person name="Yin D."/>
            <person name="Schwarz E.M."/>
            <person name="Thomas C.G."/>
            <person name="Felde R.L."/>
            <person name="Korf I.F."/>
            <person name="Cutter A.D."/>
            <person name="Schartner C.M."/>
            <person name="Ralston E.J."/>
            <person name="Meyer B.J."/>
            <person name="Haag E.S."/>
        </authorList>
    </citation>
    <scope>NUCLEOTIDE SEQUENCE [LARGE SCALE GENOMIC DNA]</scope>
    <source>
        <strain evidence="2">JU1422</strain>
    </source>
</reference>
<evidence type="ECO:0000313" key="2">
    <source>
        <dbReference type="Proteomes" id="UP000230233"/>
    </source>
</evidence>
<gene>
    <name evidence="1" type="primary">Cnig_chr_X.g25007</name>
    <name evidence="1" type="ORF">B9Z55_025007</name>
</gene>
<accession>A0A2G5SWF6</accession>
<evidence type="ECO:0000313" key="1">
    <source>
        <dbReference type="EMBL" id="PIC19464.1"/>
    </source>
</evidence>
<protein>
    <submittedName>
        <fullName evidence="1">Uncharacterized protein</fullName>
    </submittedName>
</protein>
<organism evidence="1 2">
    <name type="scientific">Caenorhabditis nigoni</name>
    <dbReference type="NCBI Taxonomy" id="1611254"/>
    <lineage>
        <taxon>Eukaryota</taxon>
        <taxon>Metazoa</taxon>
        <taxon>Ecdysozoa</taxon>
        <taxon>Nematoda</taxon>
        <taxon>Chromadorea</taxon>
        <taxon>Rhabditida</taxon>
        <taxon>Rhabditina</taxon>
        <taxon>Rhabditomorpha</taxon>
        <taxon>Rhabditoidea</taxon>
        <taxon>Rhabditidae</taxon>
        <taxon>Peloderinae</taxon>
        <taxon>Caenorhabditis</taxon>
    </lineage>
</organism>
<proteinExistence type="predicted"/>
<sequence>MEAMFQFFRGSIALLPKETAQQIQNEFINLFVAFEENPTDVNMNEFITTFQEIHIDLSHNHGVHFNSPTLEQLVDLVKHSMGDIREYLEDECNIVLTDADVNVRYAIAAAAETIDDPRVADVFDWELLLSRNMCCREHHDMFQASVNLFSMAVENIDAWSSEFIEFVYNTAYCELFELVAAIEYHMYVHNHGLFD</sequence>
<keyword evidence="2" id="KW-1185">Reference proteome</keyword>
<dbReference type="Proteomes" id="UP000230233">
    <property type="component" value="Chromosome X"/>
</dbReference>
<dbReference type="EMBL" id="PDUG01000006">
    <property type="protein sequence ID" value="PIC19464.1"/>
    <property type="molecule type" value="Genomic_DNA"/>
</dbReference>
<comment type="caution">
    <text evidence="1">The sequence shown here is derived from an EMBL/GenBank/DDBJ whole genome shotgun (WGS) entry which is preliminary data.</text>
</comment>